<reference evidence="1 3" key="1">
    <citation type="journal article" date="2020" name="Microorganisms">
        <title>Reliable Identification of Environmental Pseudomonas Isolates Using the rpoD Gene.</title>
        <authorList>
            <consortium name="The Broad Institute Genome Sequencing Platform"/>
            <person name="Girard L."/>
            <person name="Lood C."/>
            <person name="Rokni-Zadeh H."/>
            <person name="van Noort V."/>
            <person name="Lavigne R."/>
            <person name="De Mot R."/>
        </authorList>
    </citation>
    <scope>NUCLEOTIDE SEQUENCE</scope>
    <source>
        <strain evidence="1 3">RW4S2</strain>
    </source>
</reference>
<dbReference type="EMBL" id="JABWRP010000016">
    <property type="protein sequence ID" value="MBC3472477.1"/>
    <property type="molecule type" value="Genomic_DNA"/>
</dbReference>
<gene>
    <name evidence="2" type="ORF">HU738_016290</name>
    <name evidence="1" type="ORF">HU738_18130</name>
</gene>
<proteinExistence type="predicted"/>
<reference evidence="2" key="3">
    <citation type="submission" date="2021-06" db="EMBL/GenBank/DDBJ databases">
        <title>Updating the genus Pseudomonas: Description of 43 new species and partition of the Pseudomonas putida group.</title>
        <authorList>
            <person name="Girard L."/>
            <person name="Lood C."/>
            <person name="Vandamme P."/>
            <person name="Rokni-Zadeh H."/>
            <person name="Van Noort V."/>
            <person name="Hofte M."/>
            <person name="Lavigne R."/>
            <person name="De Mot R."/>
        </authorList>
    </citation>
    <scope>NUCLEOTIDE SEQUENCE</scope>
    <source>
        <strain evidence="2">RW4S2</strain>
    </source>
</reference>
<dbReference type="RefSeq" id="WP_186603559.1">
    <property type="nucleotide sequence ID" value="NZ_JABWRP020000011.1"/>
</dbReference>
<reference evidence="1" key="2">
    <citation type="submission" date="2020-07" db="EMBL/GenBank/DDBJ databases">
        <authorList>
            <person name="Lood C."/>
            <person name="Girard L."/>
        </authorList>
    </citation>
    <scope>NUCLEOTIDE SEQUENCE</scope>
    <source>
        <strain evidence="1">RW4S2</strain>
    </source>
</reference>
<dbReference type="AlphaFoldDB" id="A0A923GLD7"/>
<accession>A0A923GLD7</accession>
<organism evidence="1">
    <name type="scientific">Pseudomonas vlassakiae</name>
    <dbReference type="NCBI Taxonomy" id="485888"/>
    <lineage>
        <taxon>Bacteria</taxon>
        <taxon>Pseudomonadati</taxon>
        <taxon>Pseudomonadota</taxon>
        <taxon>Gammaproteobacteria</taxon>
        <taxon>Pseudomonadales</taxon>
        <taxon>Pseudomonadaceae</taxon>
        <taxon>Pseudomonas</taxon>
    </lineage>
</organism>
<dbReference type="EMBL" id="JABWRP020000011">
    <property type="protein sequence ID" value="MBV4542609.1"/>
    <property type="molecule type" value="Genomic_DNA"/>
</dbReference>
<protein>
    <submittedName>
        <fullName evidence="1">Transcriptional regulator</fullName>
    </submittedName>
</protein>
<dbReference type="Pfam" id="PF21716">
    <property type="entry name" value="dnstrm_HI1420"/>
    <property type="match status" value="1"/>
</dbReference>
<keyword evidence="3" id="KW-1185">Reference proteome</keyword>
<sequence>MTPNLIPFDMANLLDCEEAIEQYLMQVMKDGNSAELARARLHIDRARTRNAVINRAAVSSAPTLPACHPEPAAAQGR</sequence>
<dbReference type="InterPro" id="IPR014057">
    <property type="entry name" value="HI1420"/>
</dbReference>
<evidence type="ECO:0000313" key="2">
    <source>
        <dbReference type="EMBL" id="MBV4542609.1"/>
    </source>
</evidence>
<dbReference type="Proteomes" id="UP000628137">
    <property type="component" value="Unassembled WGS sequence"/>
</dbReference>
<comment type="caution">
    <text evidence="1">The sequence shown here is derived from an EMBL/GenBank/DDBJ whole genome shotgun (WGS) entry which is preliminary data.</text>
</comment>
<evidence type="ECO:0000313" key="3">
    <source>
        <dbReference type="Proteomes" id="UP000628137"/>
    </source>
</evidence>
<evidence type="ECO:0000313" key="1">
    <source>
        <dbReference type="EMBL" id="MBC3472477.1"/>
    </source>
</evidence>
<name>A0A923GLD7_9PSED</name>